<dbReference type="CDD" id="cd01009">
    <property type="entry name" value="PBP2_YfhD_N"/>
    <property type="match status" value="1"/>
</dbReference>
<keyword evidence="4 8" id="KW-0472">Membrane</keyword>
<dbReference type="InterPro" id="IPR001638">
    <property type="entry name" value="Solute-binding_3/MltF_N"/>
</dbReference>
<dbReference type="Gene3D" id="1.10.530.10">
    <property type="match status" value="1"/>
</dbReference>
<dbReference type="SMART" id="SM00062">
    <property type="entry name" value="PBPb"/>
    <property type="match status" value="1"/>
</dbReference>
<evidence type="ECO:0000256" key="4">
    <source>
        <dbReference type="ARBA" id="ARBA00023136"/>
    </source>
</evidence>
<evidence type="ECO:0000259" key="9">
    <source>
        <dbReference type="SMART" id="SM00062"/>
    </source>
</evidence>
<comment type="caution">
    <text evidence="8">Lacks conserved residue(s) required for the propagation of feature annotation.</text>
</comment>
<dbReference type="GO" id="GO:0016998">
    <property type="term" value="P:cell wall macromolecule catabolic process"/>
    <property type="evidence" value="ECO:0007669"/>
    <property type="project" value="UniProtKB-UniRule"/>
</dbReference>
<dbReference type="InterPro" id="IPR000189">
    <property type="entry name" value="Transglyc_AS"/>
</dbReference>
<evidence type="ECO:0000256" key="6">
    <source>
        <dbReference type="ARBA" id="ARBA00023239"/>
    </source>
</evidence>
<comment type="domain">
    <text evidence="8">The N-terminal domain does not have lytic activity and probably modulates enzymatic activity. The C-terminal domain is the catalytic active domain.</text>
</comment>
<evidence type="ECO:0000313" key="11">
    <source>
        <dbReference type="Proteomes" id="UP000244441"/>
    </source>
</evidence>
<dbReference type="Proteomes" id="UP000244441">
    <property type="component" value="Chromosome"/>
</dbReference>
<dbReference type="EMBL" id="CP026604">
    <property type="protein sequence ID" value="AWB69096.1"/>
    <property type="molecule type" value="Genomic_DNA"/>
</dbReference>
<comment type="subcellular location">
    <subcellularLocation>
        <location evidence="8">Cell outer membrane</location>
        <topology evidence="8">Peripheral membrane protein</topology>
    </subcellularLocation>
    <text evidence="8">Attached to the inner leaflet of the outer membrane.</text>
</comment>
<dbReference type="EC" id="4.2.2.n1" evidence="8"/>
<evidence type="ECO:0000256" key="7">
    <source>
        <dbReference type="ARBA" id="ARBA00023316"/>
    </source>
</evidence>
<comment type="similarity">
    <text evidence="2">Belongs to the bacterial solute-binding protein 3 family.</text>
</comment>
<gene>
    <name evidence="8" type="primary">mltF</name>
    <name evidence="10" type="ORF">C2869_19425</name>
</gene>
<keyword evidence="11" id="KW-1185">Reference proteome</keyword>
<dbReference type="PROSITE" id="PS00922">
    <property type="entry name" value="TRANSGLYCOSYLASE"/>
    <property type="match status" value="1"/>
</dbReference>
<keyword evidence="6 8" id="KW-0456">Lyase</keyword>
<keyword evidence="5 8" id="KW-0998">Cell outer membrane</keyword>
<evidence type="ECO:0000256" key="1">
    <source>
        <dbReference type="ARBA" id="ARBA00007734"/>
    </source>
</evidence>
<sequence length="498" mass="57358">MFFLNAYNRILSSTPHSKNVSSTCVQIFCLLSCLFFIGCKPDPAPELNHAEQIQQRAKIRIGTLYGQTTYHLAKDGPIGFEYELMSGFADFINVDLEIVPVFNLSELYPRLARNEIDFIASNVAITPERQKRYRFAPPYKTVTPKLIYKQGDTQPNTLNELQGTLVVTEDSSHAEWLQANQSRFPNLDWRSTADQDAEELMQAVLNDEIAYTIVDSNQIAINRRVYPELSIGFNVRQAEQIAWVFNRSQDDSLYALFIEYFGKINQDGSLALLEEKYYGHVREFNYVDTRKFLERVETTLPQYKPWFEQYGKQFGLDWRLLAALSYQESHWNPKAKSPTGVRGMMMLTLPTAKDVGIKNRLNAEASIKGGAKYLASLKSRIPARIQDPDRLWFALAAYNIGLGHLEDARVLTQRDGGHPDKWVEVRERLPWLRMKRYYKTVKYGFARGNEAVTYVGNIRRYYDSLVWLDNLAVKPAIEPNIDNKNSIKPEFDQLIIAE</sequence>
<accession>A0A2S0VXZ7</accession>
<keyword evidence="7 8" id="KW-0961">Cell wall biogenesis/degradation</keyword>
<dbReference type="AlphaFoldDB" id="A0A2S0VXZ7"/>
<dbReference type="Pfam" id="PF00497">
    <property type="entry name" value="SBP_bac_3"/>
    <property type="match status" value="1"/>
</dbReference>
<proteinExistence type="inferred from homology"/>
<dbReference type="GO" id="GO:0071555">
    <property type="term" value="P:cell wall organization"/>
    <property type="evidence" value="ECO:0007669"/>
    <property type="project" value="UniProtKB-KW"/>
</dbReference>
<keyword evidence="3 8" id="KW-0732">Signal</keyword>
<dbReference type="PANTHER" id="PTHR35936:SF32">
    <property type="entry name" value="MEMBRANE-BOUND LYTIC MUREIN TRANSGLYCOSYLASE F"/>
    <property type="match status" value="1"/>
</dbReference>
<dbReference type="InterPro" id="IPR023346">
    <property type="entry name" value="Lysozyme-like_dom_sf"/>
</dbReference>
<evidence type="ECO:0000256" key="5">
    <source>
        <dbReference type="ARBA" id="ARBA00023237"/>
    </source>
</evidence>
<dbReference type="OrthoDB" id="9815002at2"/>
<evidence type="ECO:0000256" key="3">
    <source>
        <dbReference type="ARBA" id="ARBA00022729"/>
    </source>
</evidence>
<dbReference type="InterPro" id="IPR008258">
    <property type="entry name" value="Transglycosylase_SLT_dom_1"/>
</dbReference>
<dbReference type="GO" id="GO:0009253">
    <property type="term" value="P:peptidoglycan catabolic process"/>
    <property type="evidence" value="ECO:0007669"/>
    <property type="project" value="TreeGrafter"/>
</dbReference>
<comment type="similarity">
    <text evidence="8">In the N-terminal section; belongs to the bacterial solute-binding protein 3 family.</text>
</comment>
<dbReference type="HAMAP" id="MF_02016">
    <property type="entry name" value="MltF"/>
    <property type="match status" value="1"/>
</dbReference>
<dbReference type="GO" id="GO:0009279">
    <property type="term" value="C:cell outer membrane"/>
    <property type="evidence" value="ECO:0007669"/>
    <property type="project" value="UniProtKB-SubCell"/>
</dbReference>
<feature type="domain" description="Solute-binding protein family 3/N-terminal" evidence="9">
    <location>
        <begin position="58"/>
        <end position="281"/>
    </location>
</feature>
<feature type="region of interest" description="LT domain" evidence="8">
    <location>
        <begin position="282"/>
        <end position="498"/>
    </location>
</feature>
<comment type="catalytic activity">
    <reaction evidence="8">
        <text>Exolytic cleavage of the (1-&gt;4)-beta-glycosidic linkage between N-acetylmuramic acid (MurNAc) and N-acetylglucosamine (GlcNAc) residues in peptidoglycan, from either the reducing or the non-reducing ends of the peptidoglycan chains, with concomitant formation of a 1,6-anhydrobond in the MurNAc residue.</text>
        <dbReference type="EC" id="4.2.2.n1"/>
    </reaction>
</comment>
<evidence type="ECO:0000256" key="2">
    <source>
        <dbReference type="ARBA" id="ARBA00010333"/>
    </source>
</evidence>
<dbReference type="NCBIfam" id="NF008112">
    <property type="entry name" value="PRK10859.1"/>
    <property type="match status" value="1"/>
</dbReference>
<dbReference type="CDD" id="cd13403">
    <property type="entry name" value="MLTF-like"/>
    <property type="match status" value="1"/>
</dbReference>
<reference evidence="10 11" key="1">
    <citation type="submission" date="2018-01" db="EMBL/GenBank/DDBJ databases">
        <title>Genome sequence of a Cantenovulum-like bacteria.</title>
        <authorList>
            <person name="Tan W.R."/>
            <person name="Lau N.-S."/>
            <person name="Go F."/>
            <person name="Amirul A.-A.A."/>
        </authorList>
    </citation>
    <scope>NUCLEOTIDE SEQUENCE [LARGE SCALE GENOMIC DNA]</scope>
    <source>
        <strain evidence="10 11">CCB-QB4</strain>
    </source>
</reference>
<dbReference type="Gene3D" id="3.40.190.10">
    <property type="entry name" value="Periplasmic binding protein-like II"/>
    <property type="match status" value="2"/>
</dbReference>
<name>A0A2S0VXZ7_9ALTE</name>
<dbReference type="SUPFAM" id="SSF53850">
    <property type="entry name" value="Periplasmic binding protein-like II"/>
    <property type="match status" value="1"/>
</dbReference>
<comment type="similarity">
    <text evidence="8">In the C-terminal section; belongs to the transglycosylase Slt family.</text>
</comment>
<dbReference type="PANTHER" id="PTHR35936">
    <property type="entry name" value="MEMBRANE-BOUND LYTIC MUREIN TRANSGLYCOSYLASE F"/>
    <property type="match status" value="1"/>
</dbReference>
<evidence type="ECO:0000313" key="10">
    <source>
        <dbReference type="EMBL" id="AWB69096.1"/>
    </source>
</evidence>
<dbReference type="KEGG" id="cate:C2869_19425"/>
<dbReference type="Pfam" id="PF01464">
    <property type="entry name" value="SLT"/>
    <property type="match status" value="1"/>
</dbReference>
<dbReference type="SUPFAM" id="SSF53955">
    <property type="entry name" value="Lysozyme-like"/>
    <property type="match status" value="1"/>
</dbReference>
<feature type="active site" evidence="8">
    <location>
        <position position="328"/>
    </location>
</feature>
<comment type="similarity">
    <text evidence="1">Belongs to the transglycosylase Slt family.</text>
</comment>
<evidence type="ECO:0000256" key="8">
    <source>
        <dbReference type="HAMAP-Rule" id="MF_02016"/>
    </source>
</evidence>
<protein>
    <recommendedName>
        <fullName evidence="8">Membrane-bound lytic murein transglycosylase F</fullName>
        <ecNumber evidence="8">4.2.2.n1</ecNumber>
    </recommendedName>
    <alternativeName>
        <fullName evidence="8">Murein lyase F</fullName>
    </alternativeName>
</protein>
<organism evidence="10 11">
    <name type="scientific">Saccharobesus litoralis</name>
    <dbReference type="NCBI Taxonomy" id="2172099"/>
    <lineage>
        <taxon>Bacteria</taxon>
        <taxon>Pseudomonadati</taxon>
        <taxon>Pseudomonadota</taxon>
        <taxon>Gammaproteobacteria</taxon>
        <taxon>Alteromonadales</taxon>
        <taxon>Alteromonadaceae</taxon>
        <taxon>Saccharobesus</taxon>
    </lineage>
</organism>
<dbReference type="InterPro" id="IPR023703">
    <property type="entry name" value="MltF"/>
</dbReference>
<dbReference type="GO" id="GO:0008933">
    <property type="term" value="F:peptidoglycan lytic transglycosylase activity"/>
    <property type="evidence" value="ECO:0007669"/>
    <property type="project" value="UniProtKB-UniRule"/>
</dbReference>
<comment type="function">
    <text evidence="8">Murein-degrading enzyme that degrades murein glycan strands and insoluble, high-molecular weight murein sacculi, with the concomitant formation of a 1,6-anhydromuramoyl product. Lytic transglycosylases (LTs) play an integral role in the metabolism of the peptidoglycan (PG) sacculus. Their lytic action creates space within the PG sacculus to allow for its expansion as well as for the insertion of various structures such as secretion systems and flagella.</text>
</comment>